<feature type="chain" id="PRO_5022947311" evidence="1">
    <location>
        <begin position="24"/>
        <end position="188"/>
    </location>
</feature>
<gene>
    <name evidence="2" type="ORF">FPZ24_16575</name>
</gene>
<proteinExistence type="predicted"/>
<evidence type="ECO:0000313" key="2">
    <source>
        <dbReference type="EMBL" id="QDZ08890.1"/>
    </source>
</evidence>
<accession>A0A5B8LP52</accession>
<protein>
    <submittedName>
        <fullName evidence="2">DUF1579 domain-containing protein</fullName>
    </submittedName>
</protein>
<dbReference type="AlphaFoldDB" id="A0A5B8LP52"/>
<evidence type="ECO:0000256" key="1">
    <source>
        <dbReference type="SAM" id="SignalP"/>
    </source>
</evidence>
<dbReference type="Proteomes" id="UP000315673">
    <property type="component" value="Chromosome"/>
</dbReference>
<evidence type="ECO:0000313" key="3">
    <source>
        <dbReference type="Proteomes" id="UP000315673"/>
    </source>
</evidence>
<name>A0A5B8LP52_9SPHN</name>
<keyword evidence="3" id="KW-1185">Reference proteome</keyword>
<dbReference type="RefSeq" id="WP_146573879.1">
    <property type="nucleotide sequence ID" value="NZ_CP042306.1"/>
</dbReference>
<dbReference type="KEGG" id="spai:FPZ24_16575"/>
<organism evidence="2 3">
    <name type="scientific">Sphingomonas panacisoli</name>
    <dbReference type="NCBI Taxonomy" id="1813879"/>
    <lineage>
        <taxon>Bacteria</taxon>
        <taxon>Pseudomonadati</taxon>
        <taxon>Pseudomonadota</taxon>
        <taxon>Alphaproteobacteria</taxon>
        <taxon>Sphingomonadales</taxon>
        <taxon>Sphingomonadaceae</taxon>
        <taxon>Sphingomonas</taxon>
    </lineage>
</organism>
<reference evidence="2 3" key="1">
    <citation type="submission" date="2019-07" db="EMBL/GenBank/DDBJ databases">
        <title>Full genome sequence of Sphingomonas sp. 4R-6-7(HKS19).</title>
        <authorList>
            <person name="Im W.-T."/>
        </authorList>
    </citation>
    <scope>NUCLEOTIDE SEQUENCE [LARGE SCALE GENOMIC DNA]</scope>
    <source>
        <strain evidence="2 3">HKS19</strain>
    </source>
</reference>
<feature type="signal peptide" evidence="1">
    <location>
        <begin position="1"/>
        <end position="23"/>
    </location>
</feature>
<dbReference type="EMBL" id="CP042306">
    <property type="protein sequence ID" value="QDZ08890.1"/>
    <property type="molecule type" value="Genomic_DNA"/>
</dbReference>
<sequence>MRKVLIAGLSLALIASVPGSAQVADTAALSAQKVALDKFAWMDGTWRGPAVKKGPGGEHRVTQTERIGPMLGGTLRVIEGKGFNPDGSVGFNAFAVISWDAQKQAYDFRSYAQGRAGDFMIRPTADGYVWEIPAGPMIIRYTATLKDETWTEIGERIAPGQPAVPFFEMHLKRVGDTAWPNGGAMTPN</sequence>
<keyword evidence="1" id="KW-0732">Signal</keyword>
<dbReference type="OrthoDB" id="7448322at2"/>